<sequence>MERGGYLMGRRSEYRRSKRINRILNIAIIIVTVLILFLGGNLAVNWFSSDQAAVDEQESSSGQSGDGQTIEEGDEEGSTAANDDGDSDNDASEEENNEDENSSEENDEEEQTEDEETEETEGDTVPTQQENPSPNDFTRGSQNWNEMESALYLATGLNESNSTLMWLGNGGSTTSARGVLLDNNTGTYYDVHLQWEDNVGWTVVSSSESATDPR</sequence>
<reference evidence="4 5" key="1">
    <citation type="journal article" date="1994" name="J. Ferment. Bioeng.">
        <title>Molecular cloning and nucleotide sequence of the gene for an alkaline protease from the alkalophilic Bacillus sp. KSM-K16.</title>
        <authorList>
            <person name="Hakamada Y."/>
            <person name="Kobayashi T."/>
            <person name="Hitomi J."/>
            <person name="Kawai S."/>
            <person name="Ito S."/>
        </authorList>
    </citation>
    <scope>NUCLEOTIDE SEQUENCE [LARGE SCALE GENOMIC DNA]</scope>
    <source>
        <strain evidence="4 5">KSM-K16</strain>
    </source>
</reference>
<reference evidence="4 5" key="2">
    <citation type="journal article" date="1995" name="Appl. Microbiol. Biotechnol.">
        <title>Purification and properties of an alkaline protease from alkalophilic Bacillus sp. KSM-K16.</title>
        <authorList>
            <person name="Kobayashi T."/>
            <person name="Hakamada Y."/>
            <person name="Adachi S."/>
            <person name="Hitomi J."/>
            <person name="Yoshimatsu T."/>
            <person name="Koike K."/>
            <person name="Kawai S."/>
            <person name="Ito S."/>
        </authorList>
    </citation>
    <scope>NUCLEOTIDE SEQUENCE [LARGE SCALE GENOMIC DNA]</scope>
    <source>
        <strain evidence="4 5">KSM-K16</strain>
    </source>
</reference>
<evidence type="ECO:0000259" key="3">
    <source>
        <dbReference type="Pfam" id="PF07423"/>
    </source>
</evidence>
<feature type="region of interest" description="Disordered" evidence="1">
    <location>
        <begin position="55"/>
        <end position="142"/>
    </location>
</feature>
<evidence type="ECO:0000313" key="4">
    <source>
        <dbReference type="EMBL" id="BAD64135.1"/>
    </source>
</evidence>
<feature type="transmembrane region" description="Helical" evidence="2">
    <location>
        <begin position="20"/>
        <end position="47"/>
    </location>
</feature>
<organism evidence="4 5">
    <name type="scientific">Shouchella clausii (strain KSM-K16)</name>
    <name type="common">Alkalihalobacillus clausii</name>
    <dbReference type="NCBI Taxonomy" id="66692"/>
    <lineage>
        <taxon>Bacteria</taxon>
        <taxon>Bacillati</taxon>
        <taxon>Bacillota</taxon>
        <taxon>Bacilli</taxon>
        <taxon>Bacillales</taxon>
        <taxon>Bacillaceae</taxon>
        <taxon>Shouchella</taxon>
    </lineage>
</organism>
<keyword evidence="2" id="KW-0472">Membrane</keyword>
<dbReference type="InterPro" id="IPR009988">
    <property type="entry name" value="DUF1510"/>
</dbReference>
<dbReference type="Proteomes" id="UP000001168">
    <property type="component" value="Chromosome"/>
</dbReference>
<keyword evidence="2" id="KW-0812">Transmembrane</keyword>
<reference evidence="4 5" key="3">
    <citation type="journal article" date="1997" name="Protein Eng.">
        <title>High-resolution crystal structure of M-protease: phylogeny aided analysis of the high-alkaline adaptation mechanism.</title>
        <authorList>
            <person name="Shirai T."/>
            <person name="Suzuki A."/>
            <person name="Yamane T."/>
            <person name="Ashida T."/>
            <person name="Kobayashi T."/>
            <person name="Ito S."/>
        </authorList>
    </citation>
    <scope>NUCLEOTIDE SEQUENCE [LARGE SCALE GENOMIC DNA]</scope>
    <source>
        <strain evidence="4 5">KSM-K16</strain>
    </source>
</reference>
<dbReference type="HOGENOM" id="CLU_089213_1_0_9"/>
<feature type="compositionally biased region" description="Polar residues" evidence="1">
    <location>
        <begin position="125"/>
        <end position="142"/>
    </location>
</feature>
<evidence type="ECO:0000256" key="1">
    <source>
        <dbReference type="SAM" id="MobiDB-lite"/>
    </source>
</evidence>
<keyword evidence="5" id="KW-1185">Reference proteome</keyword>
<name>Q5WHM0_SHOC1</name>
<reference evidence="4 5" key="5">
    <citation type="journal article" date="2007" name="Extremophiles">
        <title>Intragenomic diversity of the V1 regions of 16S rRNA genes in high-alkaline protease-producing Bacillus clausii spp.</title>
        <authorList>
            <person name="Kageyama Y."/>
            <person name="Takaki Y."/>
            <person name="Shimamura S."/>
            <person name="Nishi S."/>
            <person name="Nogi Y."/>
            <person name="Uchimura K."/>
            <person name="Kobayashi T."/>
            <person name="Hitomi J."/>
            <person name="Ozaki K."/>
            <person name="Kawai S."/>
            <person name="Ito S."/>
            <person name="Horikoshi K."/>
        </authorList>
    </citation>
    <scope>NUCLEOTIDE SEQUENCE [LARGE SCALE GENOMIC DNA]</scope>
    <source>
        <strain evidence="4 5">KSM-K16</strain>
    </source>
</reference>
<gene>
    <name evidence="4" type="ordered locus">ABC1600</name>
</gene>
<dbReference type="AlphaFoldDB" id="Q5WHM0"/>
<accession>Q5WHM0</accession>
<dbReference type="Gene3D" id="3.30.70.2850">
    <property type="match status" value="1"/>
</dbReference>
<keyword evidence="2" id="KW-1133">Transmembrane helix</keyword>
<reference evidence="5" key="4">
    <citation type="submission" date="2003-10" db="EMBL/GenBank/DDBJ databases">
        <title>The complete genome sequence of the alkaliphilic Bacillus clausii KSM-K16.</title>
        <authorList>
            <person name="Takaki Y."/>
            <person name="Kageyama Y."/>
            <person name="Shimamura S."/>
            <person name="Suzuki H."/>
            <person name="Nishi S."/>
            <person name="Hatada Y."/>
            <person name="Kawai S."/>
            <person name="Ito S."/>
            <person name="Horikoshi K."/>
        </authorList>
    </citation>
    <scope>NUCLEOTIDE SEQUENCE [LARGE SCALE GENOMIC DNA]</scope>
    <source>
        <strain evidence="5">KSM-K16</strain>
    </source>
</reference>
<proteinExistence type="predicted"/>
<feature type="compositionally biased region" description="Low complexity" evidence="1">
    <location>
        <begin position="59"/>
        <end position="68"/>
    </location>
</feature>
<protein>
    <recommendedName>
        <fullName evidence="3">DUF1510 domain-containing protein</fullName>
    </recommendedName>
</protein>
<dbReference type="KEGG" id="bcl:ABC1600"/>
<dbReference type="STRING" id="66692.ABC1600"/>
<dbReference type="Pfam" id="PF07423">
    <property type="entry name" value="DUF1510"/>
    <property type="match status" value="1"/>
</dbReference>
<evidence type="ECO:0000313" key="5">
    <source>
        <dbReference type="Proteomes" id="UP000001168"/>
    </source>
</evidence>
<feature type="domain" description="DUF1510" evidence="3">
    <location>
        <begin position="119"/>
        <end position="207"/>
    </location>
</feature>
<feature type="compositionally biased region" description="Acidic residues" evidence="1">
    <location>
        <begin position="69"/>
        <end position="122"/>
    </location>
</feature>
<evidence type="ECO:0000256" key="2">
    <source>
        <dbReference type="SAM" id="Phobius"/>
    </source>
</evidence>
<dbReference type="EMBL" id="AP006627">
    <property type="protein sequence ID" value="BAD64135.1"/>
    <property type="molecule type" value="Genomic_DNA"/>
</dbReference>